<dbReference type="AGR" id="WB:WBGene00011465"/>
<evidence type="ECO:0000259" key="1">
    <source>
        <dbReference type="PROSITE" id="PS50948"/>
    </source>
</evidence>
<evidence type="ECO:0000313" key="4">
    <source>
        <dbReference type="WormBase" id="T05B9.2b"/>
    </source>
</evidence>
<proteinExistence type="predicted"/>
<dbReference type="OrthoDB" id="5782698at2759"/>
<dbReference type="AlphaFoldDB" id="A0A2C9C2R3"/>
<dbReference type="InterPro" id="IPR003609">
    <property type="entry name" value="Pan_app"/>
</dbReference>
<evidence type="ECO:0000313" key="3">
    <source>
        <dbReference type="Proteomes" id="UP000001940"/>
    </source>
</evidence>
<dbReference type="EMBL" id="BX284602">
    <property type="protein sequence ID" value="SOF58769.1"/>
    <property type="molecule type" value="Genomic_DNA"/>
</dbReference>
<dbReference type="InParanoid" id="A0A2C9C2R3"/>
<dbReference type="Gene3D" id="3.50.4.10">
    <property type="entry name" value="Hepatocyte Growth Factor"/>
    <property type="match status" value="1"/>
</dbReference>
<dbReference type="SMR" id="A0A2C9C2R3"/>
<dbReference type="Bgee" id="WBGene00011465">
    <property type="expression patterns" value="Expressed in larva and 1 other cell type or tissue"/>
</dbReference>
<accession>A0A2C9C2R3</accession>
<evidence type="ECO:0000313" key="2">
    <source>
        <dbReference type="EMBL" id="SOF58769.1"/>
    </source>
</evidence>
<dbReference type="WormBase" id="T05B9.2b">
    <property type="protein sequence ID" value="CE52197"/>
    <property type="gene ID" value="WBGene00011465"/>
</dbReference>
<dbReference type="ExpressionAtlas" id="A0A2C9C2R3">
    <property type="expression patterns" value="baseline and differential"/>
</dbReference>
<organism evidence="2 3">
    <name type="scientific">Caenorhabditis elegans</name>
    <dbReference type="NCBI Taxonomy" id="6239"/>
    <lineage>
        <taxon>Eukaryota</taxon>
        <taxon>Metazoa</taxon>
        <taxon>Ecdysozoa</taxon>
        <taxon>Nematoda</taxon>
        <taxon>Chromadorea</taxon>
        <taxon>Rhabditida</taxon>
        <taxon>Rhabditina</taxon>
        <taxon>Rhabditomorpha</taxon>
        <taxon>Rhabditoidea</taxon>
        <taxon>Rhabditidae</taxon>
        <taxon>Peloderinae</taxon>
        <taxon>Caenorhabditis</taxon>
    </lineage>
</organism>
<protein>
    <submittedName>
        <fullName evidence="2">Apple domain-containing protein</fullName>
    </submittedName>
</protein>
<sequence>MCHEPSTSAEQSTDCLETVFLPVETVPDTVSFLFDSAFRIGTRSQCIILLLMALFIPCSAKGKCFNTQIGMSIEGGNYRRIRNFVDRECAKECIEDFSCFGYEWNSEEKICYLKSRSTSGKLIAKPNTMVGFCQDDEDEVRYRLQDHVIVGPIVMEADDVPDGEECKENCRKVGALYYSWRPNSDNQRSNVVPVEEEEDDEEQEVLGHCECISTMNELRLEYDAFSGFIPIPKHKHRRSILLRPFEI</sequence>
<keyword evidence="3" id="KW-1185">Reference proteome</keyword>
<gene>
    <name evidence="2" type="ORF">CELE_T05B9.2</name>
    <name evidence="2 4" type="ORF">T05B9.2</name>
</gene>
<dbReference type="Proteomes" id="UP000001940">
    <property type="component" value="Chromosome II"/>
</dbReference>
<name>A0A2C9C2R3_CAEEL</name>
<dbReference type="PROSITE" id="PS50948">
    <property type="entry name" value="PAN"/>
    <property type="match status" value="1"/>
</dbReference>
<feature type="domain" description="Apple" evidence="1">
    <location>
        <begin position="58"/>
        <end position="137"/>
    </location>
</feature>
<dbReference type="eggNOG" id="ENOG502T1YE">
    <property type="taxonomic scope" value="Eukaryota"/>
</dbReference>
<dbReference type="FunCoup" id="A0A2C9C2R3">
    <property type="interactions" value="1537"/>
</dbReference>
<dbReference type="Pfam" id="PF00024">
    <property type="entry name" value="PAN_1"/>
    <property type="match status" value="1"/>
</dbReference>
<reference evidence="2 3" key="1">
    <citation type="journal article" date="1998" name="Science">
        <title>Genome sequence of the nematode C. elegans: a platform for investigating biology.</title>
        <authorList>
            <consortium name="The C. elegans sequencing consortium"/>
            <person name="Sulson J.E."/>
            <person name="Waterston R."/>
        </authorList>
    </citation>
    <scope>NUCLEOTIDE SEQUENCE [LARGE SCALE GENOMIC DNA]</scope>
    <source>
        <strain evidence="2 3">Bristol N2</strain>
    </source>
</reference>